<dbReference type="Proteomes" id="UP000320333">
    <property type="component" value="Unassembled WGS sequence"/>
</dbReference>
<dbReference type="PANTHER" id="PTHR13844">
    <property type="entry name" value="SWI/SNF-RELATED MATRIX-ASSOCIATED ACTIN-DEPENDENT REGULATOR OF CHROMATIN SUBFAMILY D"/>
    <property type="match status" value="1"/>
</dbReference>
<dbReference type="InterPro" id="IPR036885">
    <property type="entry name" value="SWIB_MDM2_dom_sf"/>
</dbReference>
<evidence type="ECO:0000313" key="4">
    <source>
        <dbReference type="Proteomes" id="UP000320333"/>
    </source>
</evidence>
<feature type="domain" description="DM2" evidence="2">
    <location>
        <begin position="279"/>
        <end position="356"/>
    </location>
</feature>
<dbReference type="PROSITE" id="PS51925">
    <property type="entry name" value="SWIB_MDM2"/>
    <property type="match status" value="1"/>
</dbReference>
<dbReference type="Pfam" id="PF02201">
    <property type="entry name" value="SWIB"/>
    <property type="match status" value="1"/>
</dbReference>
<dbReference type="OrthoDB" id="10263741at2759"/>
<evidence type="ECO:0000259" key="2">
    <source>
        <dbReference type="PROSITE" id="PS51925"/>
    </source>
</evidence>
<dbReference type="InterPro" id="IPR019835">
    <property type="entry name" value="SWIB_domain"/>
</dbReference>
<evidence type="ECO:0000256" key="1">
    <source>
        <dbReference type="SAM" id="MobiDB-lite"/>
    </source>
</evidence>
<comment type="caution">
    <text evidence="3">The sequence shown here is derived from an EMBL/GenBank/DDBJ whole genome shotgun (WGS) entry which is preliminary data.</text>
</comment>
<feature type="region of interest" description="Disordered" evidence="1">
    <location>
        <begin position="85"/>
        <end position="112"/>
    </location>
</feature>
<protein>
    <recommendedName>
        <fullName evidence="2">DM2 domain-containing protein</fullName>
    </recommendedName>
</protein>
<organism evidence="3 4">
    <name type="scientific">Chytriomyces confervae</name>
    <dbReference type="NCBI Taxonomy" id="246404"/>
    <lineage>
        <taxon>Eukaryota</taxon>
        <taxon>Fungi</taxon>
        <taxon>Fungi incertae sedis</taxon>
        <taxon>Chytridiomycota</taxon>
        <taxon>Chytridiomycota incertae sedis</taxon>
        <taxon>Chytridiomycetes</taxon>
        <taxon>Chytridiales</taxon>
        <taxon>Chytriomycetaceae</taxon>
        <taxon>Chytriomyces</taxon>
    </lineage>
</organism>
<gene>
    <name evidence="3" type="ORF">CcCBS67573_g05686</name>
</gene>
<evidence type="ECO:0000313" key="3">
    <source>
        <dbReference type="EMBL" id="TPX73047.1"/>
    </source>
</evidence>
<dbReference type="AlphaFoldDB" id="A0A507FBT2"/>
<dbReference type="CDD" id="cd10568">
    <property type="entry name" value="SWIB_like"/>
    <property type="match status" value="1"/>
</dbReference>
<keyword evidence="4" id="KW-1185">Reference proteome</keyword>
<sequence length="499" mass="56808">MQQQTSGQFRPMPMTPQQMQQMQQLQMQQMMQMQMMGRPNMNMPMNMPMNMMGMPMNMPVNMPMGLNMNMNMAMNMNMNMNMPHQQLQDKRGPAPQTESQSKRVKRPVDRSLPSKIDSFVPEAKLYAHLLAQEKKMDAAVSSKRLDLAESLAATPKLSRTLRIFVENSATSQPTFSASNNVDDLLDFSSDSTPSWTLKVYGFLLAPDKVYPEGATPAKLSTIMRAIQVKMARETSLYADGANSVEWRKNESKQKDFDAFEVTRKGDVDVSIKIALHIDSNPEKYKLSSELADIVDVKLDTKANVIMRLWQYIKMHGLQDAEDKRQINFDDTLTKMFKTKKVLLTHLPDLLSAHLHPIEPITIDYTIKVDKPRTVSPQAYDIQVEVEDVEIKAKISRVLEGSTPASIREIALIDDEITKLVQRVTQAKHKREFMLAFSKDPVEFINNWIASQTRDLEAILGGDPQLGVGGNRINIEEARRASFYKDNWVNEAVFHYLNSV</sequence>
<dbReference type="STRING" id="246404.A0A507FBT2"/>
<dbReference type="SMART" id="SM00151">
    <property type="entry name" value="SWIB"/>
    <property type="match status" value="1"/>
</dbReference>
<proteinExistence type="predicted"/>
<dbReference type="EMBL" id="QEAP01000212">
    <property type="protein sequence ID" value="TPX73047.1"/>
    <property type="molecule type" value="Genomic_DNA"/>
</dbReference>
<dbReference type="InterPro" id="IPR003121">
    <property type="entry name" value="SWIB_MDM2_domain"/>
</dbReference>
<dbReference type="SUPFAM" id="SSF47592">
    <property type="entry name" value="SWIB/MDM2 domain"/>
    <property type="match status" value="1"/>
</dbReference>
<name>A0A507FBT2_9FUNG</name>
<dbReference type="Gene3D" id="1.10.245.10">
    <property type="entry name" value="SWIB/MDM2 domain"/>
    <property type="match status" value="1"/>
</dbReference>
<accession>A0A507FBT2</accession>
<reference evidence="3 4" key="1">
    <citation type="journal article" date="2019" name="Sci. Rep.">
        <title>Comparative genomics of chytrid fungi reveal insights into the obligate biotrophic and pathogenic lifestyle of Synchytrium endobioticum.</title>
        <authorList>
            <person name="van de Vossenberg B.T.L.H."/>
            <person name="Warris S."/>
            <person name="Nguyen H.D.T."/>
            <person name="van Gent-Pelzer M.P.E."/>
            <person name="Joly D.L."/>
            <person name="van de Geest H.C."/>
            <person name="Bonants P.J.M."/>
            <person name="Smith D.S."/>
            <person name="Levesque C.A."/>
            <person name="van der Lee T.A.J."/>
        </authorList>
    </citation>
    <scope>NUCLEOTIDE SEQUENCE [LARGE SCALE GENOMIC DNA]</scope>
    <source>
        <strain evidence="3 4">CBS 675.73</strain>
    </source>
</reference>